<dbReference type="InterPro" id="IPR014001">
    <property type="entry name" value="Helicase_ATP-bd"/>
</dbReference>
<evidence type="ECO:0000256" key="3">
    <source>
        <dbReference type="ARBA" id="ARBA00023125"/>
    </source>
</evidence>
<dbReference type="Pfam" id="PF00271">
    <property type="entry name" value="Helicase_C"/>
    <property type="match status" value="1"/>
</dbReference>
<reference evidence="4" key="1">
    <citation type="journal article" date="2019" name="Nat. Med.">
        <title>A library of human gut bacterial isolates paired with longitudinal multiomics data enables mechanistic microbiome research.</title>
        <authorList>
            <person name="Poyet M."/>
            <person name="Groussin M."/>
            <person name="Gibbons S.M."/>
            <person name="Avila-Pacheco J."/>
            <person name="Jiang X."/>
            <person name="Kearney S.M."/>
            <person name="Perrotta A.R."/>
            <person name="Berdy B."/>
            <person name="Zhao S."/>
            <person name="Lieberman T.D."/>
            <person name="Swanson P.K."/>
            <person name="Smith M."/>
            <person name="Roesemann S."/>
            <person name="Alexander J.E."/>
            <person name="Rich S.A."/>
            <person name="Livny J."/>
            <person name="Vlamakis H."/>
            <person name="Clish C."/>
            <person name="Bullock K."/>
            <person name="Deik A."/>
            <person name="Scott J."/>
            <person name="Pierce K.A."/>
            <person name="Xavier R.J."/>
            <person name="Alm E.J."/>
        </authorList>
    </citation>
    <scope>NUCLEOTIDE SEQUENCE</scope>
    <source>
        <strain evidence="4">BIOML-A179</strain>
    </source>
</reference>
<dbReference type="Gene3D" id="3.40.50.300">
    <property type="entry name" value="P-loop containing nucleotide triphosphate hydrolases"/>
    <property type="match status" value="2"/>
</dbReference>
<dbReference type="InterPro" id="IPR001650">
    <property type="entry name" value="Helicase_C-like"/>
</dbReference>
<dbReference type="EMBL" id="WMQV01000012">
    <property type="protein sequence ID" value="MTL94264.1"/>
    <property type="molecule type" value="Genomic_DNA"/>
</dbReference>
<protein>
    <submittedName>
        <fullName evidence="4">DEAD/DEAH box helicase</fullName>
    </submittedName>
</protein>
<gene>
    <name evidence="4" type="ORF">GMA64_06970</name>
</gene>
<dbReference type="InterPro" id="IPR011545">
    <property type="entry name" value="DEAD/DEAH_box_helicase_dom"/>
</dbReference>
<dbReference type="GO" id="GO:0005524">
    <property type="term" value="F:ATP binding"/>
    <property type="evidence" value="ECO:0007669"/>
    <property type="project" value="UniProtKB-KW"/>
</dbReference>
<dbReference type="GO" id="GO:0006302">
    <property type="term" value="P:double-strand break repair"/>
    <property type="evidence" value="ECO:0007669"/>
    <property type="project" value="TreeGrafter"/>
</dbReference>
<comment type="caution">
    <text evidence="4">The sequence shown here is derived from an EMBL/GenBank/DDBJ whole genome shotgun (WGS) entry which is preliminary data.</text>
</comment>
<dbReference type="GO" id="GO:0003677">
    <property type="term" value="F:DNA binding"/>
    <property type="evidence" value="ECO:0007669"/>
    <property type="project" value="UniProtKB-KW"/>
</dbReference>
<dbReference type="SMART" id="SM00487">
    <property type="entry name" value="DEXDc"/>
    <property type="match status" value="1"/>
</dbReference>
<accession>A0A6I3NK09</accession>
<dbReference type="PANTHER" id="PTHR30580:SF1">
    <property type="entry name" value="COMF OPERON PROTEIN 1"/>
    <property type="match status" value="1"/>
</dbReference>
<dbReference type="PANTHER" id="PTHR30580">
    <property type="entry name" value="PRIMOSOMAL PROTEIN N"/>
    <property type="match status" value="1"/>
</dbReference>
<dbReference type="SUPFAM" id="SSF52540">
    <property type="entry name" value="P-loop containing nucleoside triphosphate hydrolases"/>
    <property type="match status" value="1"/>
</dbReference>
<evidence type="ECO:0000256" key="2">
    <source>
        <dbReference type="ARBA" id="ARBA00022840"/>
    </source>
</evidence>
<dbReference type="PROSITE" id="PS51192">
    <property type="entry name" value="HELICASE_ATP_BIND_1"/>
    <property type="match status" value="1"/>
</dbReference>
<proteinExistence type="predicted"/>
<dbReference type="Pfam" id="PF00270">
    <property type="entry name" value="DEAD"/>
    <property type="match status" value="1"/>
</dbReference>
<sequence length="451" mass="52060">MQDFCGREWTAQEYEMISNDRRLDKEELEVIKGLEKRDGHWFCSRCLNEKSFGQYVYRGERLTYCRECLDFKQINQHSLLYRSKRKATITHNAHVLNADFQLSTLQQEGSNFSQEILNKGYIGMNWAVCGAGKTEMMFESISCALKEGKRVCWAIPRADVVVELVPRLRQAFPNALVVGLHGGSDEKDKYGDIVITTTHQLIRFYQAFEFLIIDEVDAFPYTFDAMLPRLANKACVPGCATIYLSATPSKQDQRRIKKGDLKCCLIPARYHLYPLDIPKFKWCGHFEQKISRQRLPLSVKKWMFQKIEMKRRALLFVPTIEAGHQLARALKKQLKIEVEFVYSGDSNRLDKVRRFKEGDGQFLITTMILERGVTIADIDVAILGAEHEVFEESALVQISGRVGRSPKFPHGEIVFFHYGVTQAMDDAREQIKMMNKKARERGLLKDEVPHL</sequence>
<dbReference type="AlphaFoldDB" id="A0A6I3NK09"/>
<name>A0A6I3NK09_9FIRM</name>
<dbReference type="SMART" id="SM00490">
    <property type="entry name" value="HELICc"/>
    <property type="match status" value="1"/>
</dbReference>
<dbReference type="GO" id="GO:0006270">
    <property type="term" value="P:DNA replication initiation"/>
    <property type="evidence" value="ECO:0007669"/>
    <property type="project" value="TreeGrafter"/>
</dbReference>
<keyword evidence="4" id="KW-0378">Hydrolase</keyword>
<keyword evidence="4" id="KW-0347">Helicase</keyword>
<evidence type="ECO:0000256" key="1">
    <source>
        <dbReference type="ARBA" id="ARBA00022741"/>
    </source>
</evidence>
<dbReference type="GO" id="GO:0006310">
    <property type="term" value="P:DNA recombination"/>
    <property type="evidence" value="ECO:0007669"/>
    <property type="project" value="TreeGrafter"/>
</dbReference>
<dbReference type="RefSeq" id="WP_129821604.1">
    <property type="nucleotide sequence ID" value="NZ_RCYV01000014.1"/>
</dbReference>
<dbReference type="InterPro" id="IPR027417">
    <property type="entry name" value="P-loop_NTPase"/>
</dbReference>
<keyword evidence="3" id="KW-0238">DNA-binding</keyword>
<keyword evidence="1" id="KW-0547">Nucleotide-binding</keyword>
<dbReference type="PROSITE" id="PS51194">
    <property type="entry name" value="HELICASE_CTER"/>
    <property type="match status" value="1"/>
</dbReference>
<dbReference type="GO" id="GO:0043138">
    <property type="term" value="F:3'-5' DNA helicase activity"/>
    <property type="evidence" value="ECO:0007669"/>
    <property type="project" value="TreeGrafter"/>
</dbReference>
<evidence type="ECO:0000313" key="4">
    <source>
        <dbReference type="EMBL" id="MTL94264.1"/>
    </source>
</evidence>
<organism evidence="4">
    <name type="scientific">Turicibacter sanguinis</name>
    <dbReference type="NCBI Taxonomy" id="154288"/>
    <lineage>
        <taxon>Bacteria</taxon>
        <taxon>Bacillati</taxon>
        <taxon>Bacillota</taxon>
        <taxon>Erysipelotrichia</taxon>
        <taxon>Erysipelotrichales</taxon>
        <taxon>Turicibacteraceae</taxon>
        <taxon>Turicibacter</taxon>
    </lineage>
</organism>
<keyword evidence="2" id="KW-0067">ATP-binding</keyword>